<dbReference type="EC" id="1.2.7.11" evidence="4"/>
<dbReference type="InterPro" id="IPR001017">
    <property type="entry name" value="DH_E1"/>
</dbReference>
<evidence type="ECO:0000256" key="6">
    <source>
        <dbReference type="ARBA" id="ARBA00023052"/>
    </source>
</evidence>
<dbReference type="GO" id="GO:0018491">
    <property type="term" value="F:2-oxobutyrate synthase activity"/>
    <property type="evidence" value="ECO:0007669"/>
    <property type="project" value="UniProtKB-ARBA"/>
</dbReference>
<comment type="function">
    <text evidence="2">Catalyzes the coenzyme A-dependent oxidative decarboxylation of different 2-oxoacids such as 2-oxoglutarate, pyruvate and 2-oxobutyrate to form their CoA derivatives.</text>
</comment>
<evidence type="ECO:0000313" key="10">
    <source>
        <dbReference type="EMBL" id="SAI85036.1"/>
    </source>
</evidence>
<evidence type="ECO:0000256" key="3">
    <source>
        <dbReference type="ARBA" id="ARBA00011631"/>
    </source>
</evidence>
<dbReference type="Proteomes" id="UP000076770">
    <property type="component" value="Chromosome i"/>
</dbReference>
<comment type="cofactor">
    <cofactor evidence="1">
        <name>thiamine diphosphate</name>
        <dbReference type="ChEBI" id="CHEBI:58937"/>
    </cofactor>
</comment>
<accession>A0A157T1D6</accession>
<reference evidence="11" key="1">
    <citation type="submission" date="2016-04" db="EMBL/GenBank/DDBJ databases">
        <authorList>
            <person name="Shah S.A."/>
            <person name="Garrett R.A."/>
        </authorList>
    </citation>
    <scope>NUCLEOTIDE SEQUENCE [LARGE SCALE GENOMIC DNA]</scope>
    <source>
        <strain evidence="11">ATCC 35091 / DSM 1616 / JCM 8930 / NBRC 15331 / P1</strain>
    </source>
</reference>
<dbReference type="RefSeq" id="WP_009992547.1">
    <property type="nucleotide sequence ID" value="NZ_LT549890.1"/>
</dbReference>
<evidence type="ECO:0000256" key="1">
    <source>
        <dbReference type="ARBA" id="ARBA00001964"/>
    </source>
</evidence>
<dbReference type="GO" id="GO:0047553">
    <property type="term" value="F:2-oxoglutarate synthase activity"/>
    <property type="evidence" value="ECO:0007669"/>
    <property type="project" value="UniProtKB-ARBA"/>
</dbReference>
<dbReference type="GeneID" id="27427735"/>
<dbReference type="AlphaFoldDB" id="A0A157T1D6"/>
<reference evidence="9 12" key="3">
    <citation type="journal article" date="2020" name="Nat. Commun.">
        <title>The structures of two archaeal type IV pili illuminate evolutionary relationships.</title>
        <authorList>
            <person name="Wang F."/>
            <person name="Baquero D.P."/>
            <person name="Su Z."/>
            <person name="Beltran L.C."/>
            <person name="Prangishvili D."/>
            <person name="Krupovic M."/>
            <person name="Egelman E.H."/>
        </authorList>
    </citation>
    <scope>NUCLEOTIDE SEQUENCE [LARGE SCALE GENOMIC DNA]</scope>
    <source>
        <strain evidence="9 12">POZ149</strain>
    </source>
</reference>
<reference evidence="10" key="2">
    <citation type="submission" date="2016-04" db="EMBL/GenBank/DDBJ databases">
        <authorList>
            <person name="Evans L.H."/>
            <person name="Alamgir A."/>
            <person name="Owens N."/>
            <person name="Weber N.D."/>
            <person name="Virtaneva K."/>
            <person name="Barbian K."/>
            <person name="Babar A."/>
            <person name="Rosenke K."/>
        </authorList>
    </citation>
    <scope>NUCLEOTIDE SEQUENCE</scope>
    <source>
        <strain evidence="10">P1</strain>
    </source>
</reference>
<dbReference type="EMBL" id="CP050869">
    <property type="protein sequence ID" value="QPG48949.1"/>
    <property type="molecule type" value="Genomic_DNA"/>
</dbReference>
<keyword evidence="6" id="KW-0786">Thiamine pyrophosphate</keyword>
<dbReference type="EMBL" id="LT549890">
    <property type="protein sequence ID" value="SAI85036.1"/>
    <property type="molecule type" value="Genomic_DNA"/>
</dbReference>
<organism evidence="10 11">
    <name type="scientific">Saccharolobus solfataricus</name>
    <name type="common">Sulfolobus solfataricus</name>
    <dbReference type="NCBI Taxonomy" id="2287"/>
    <lineage>
        <taxon>Archaea</taxon>
        <taxon>Thermoproteota</taxon>
        <taxon>Thermoprotei</taxon>
        <taxon>Sulfolobales</taxon>
        <taxon>Sulfolobaceae</taxon>
        <taxon>Saccharolobus</taxon>
    </lineage>
</organism>
<proteinExistence type="predicted"/>
<sequence>MIIKPEPSLKDLSYIIENAGLKASDLLNMYKRMLIIRYFEESIRKIYHEGKNPFNMASGRIRGEMHLSIGQEAVAVGTLYDIRDEDVVVSTHRPHHHAIAKGVDLKGLAAEILGKATGLCKGKGGHMHLFDKSKNFACSGIVGASFPQAAGAAFAFKYLGKDNVAISFAGEGAANHGTFAETLNIASAWELPLIIVIEDNKYADSTPKSFVMSTTFHYQRGLAYNVPSYLVDGMDVIDVYSTSKKAIERARKGFGPTLIEALTYRYVGHFEGDGEEYRTKEEVEFWSSLDPIRRLENRLLRLNYADSDILARLREEARKQVQEAIDFAINSKYPELTDAFGGVFA</sequence>
<dbReference type="OrthoDB" id="25266at2157"/>
<evidence type="ECO:0000313" key="12">
    <source>
        <dbReference type="Proteomes" id="UP000594632"/>
    </source>
</evidence>
<name>A0A157T1D6_SACSO</name>
<gene>
    <name evidence="9" type="ORF">HFC64_02470</name>
    <name evidence="10" type="ORF">SSOP1_1482</name>
</gene>
<dbReference type="Proteomes" id="UP000594632">
    <property type="component" value="Chromosome"/>
</dbReference>
<dbReference type="Pfam" id="PF00676">
    <property type="entry name" value="E1_dh"/>
    <property type="match status" value="1"/>
</dbReference>
<keyword evidence="5" id="KW-0560">Oxidoreductase</keyword>
<dbReference type="PANTHER" id="PTHR11516:SF60">
    <property type="entry name" value="PYRUVATE DEHYDROGENASE E1 COMPONENT SUBUNIT ALPHA"/>
    <property type="match status" value="1"/>
</dbReference>
<dbReference type="CDD" id="cd02000">
    <property type="entry name" value="TPP_E1_PDC_ADC_BCADC"/>
    <property type="match status" value="1"/>
</dbReference>
<dbReference type="GeneID" id="1454382"/>
<comment type="subunit">
    <text evidence="3">Heterodimer composed of an alpha and a beta subunit.</text>
</comment>
<dbReference type="InterPro" id="IPR029061">
    <property type="entry name" value="THDP-binding"/>
</dbReference>
<dbReference type="GO" id="GO:0019164">
    <property type="term" value="F:pyruvate synthase activity"/>
    <property type="evidence" value="ECO:0007669"/>
    <property type="project" value="UniProtKB-ARBA"/>
</dbReference>
<evidence type="ECO:0000313" key="11">
    <source>
        <dbReference type="Proteomes" id="UP000076770"/>
    </source>
</evidence>
<evidence type="ECO:0000256" key="2">
    <source>
        <dbReference type="ARBA" id="ARBA00003908"/>
    </source>
</evidence>
<dbReference type="InterPro" id="IPR050642">
    <property type="entry name" value="PDH_E1_Alpha_Subunit"/>
</dbReference>
<dbReference type="PATRIC" id="fig|2287.9.peg.1520"/>
<evidence type="ECO:0000313" key="9">
    <source>
        <dbReference type="EMBL" id="QPG48949.1"/>
    </source>
</evidence>
<dbReference type="Gene3D" id="3.40.50.970">
    <property type="match status" value="1"/>
</dbReference>
<evidence type="ECO:0000256" key="5">
    <source>
        <dbReference type="ARBA" id="ARBA00023002"/>
    </source>
</evidence>
<evidence type="ECO:0000259" key="8">
    <source>
        <dbReference type="Pfam" id="PF00676"/>
    </source>
</evidence>
<dbReference type="PANTHER" id="PTHR11516">
    <property type="entry name" value="PYRUVATE DEHYDROGENASE E1 COMPONENT, ALPHA SUBUNIT BACTERIAL AND ORGANELLAR"/>
    <property type="match status" value="1"/>
</dbReference>
<evidence type="ECO:0000256" key="4">
    <source>
        <dbReference type="ARBA" id="ARBA00012691"/>
    </source>
</evidence>
<dbReference type="GO" id="GO:0004739">
    <property type="term" value="F:pyruvate dehydrogenase (acetyl-transferring) activity"/>
    <property type="evidence" value="ECO:0007669"/>
    <property type="project" value="TreeGrafter"/>
</dbReference>
<feature type="domain" description="Dehydrogenase E1 component" evidence="8">
    <location>
        <begin position="57"/>
        <end position="335"/>
    </location>
</feature>
<dbReference type="SUPFAM" id="SSF52518">
    <property type="entry name" value="Thiamin diphosphate-binding fold (THDP-binding)"/>
    <property type="match status" value="1"/>
</dbReference>
<comment type="catalytic activity">
    <reaction evidence="7">
        <text>a 2-oxocarboxylate + 2 oxidized [2Fe-2S]-[ferredoxin] + CoA = an acyl-CoA + 2 reduced [2Fe-2S]-[ferredoxin] + CO2 + H(+)</text>
        <dbReference type="Rhea" id="RHEA:42316"/>
        <dbReference type="Rhea" id="RHEA-COMP:10000"/>
        <dbReference type="Rhea" id="RHEA-COMP:10001"/>
        <dbReference type="ChEBI" id="CHEBI:15378"/>
        <dbReference type="ChEBI" id="CHEBI:16526"/>
        <dbReference type="ChEBI" id="CHEBI:33737"/>
        <dbReference type="ChEBI" id="CHEBI:33738"/>
        <dbReference type="ChEBI" id="CHEBI:35179"/>
        <dbReference type="ChEBI" id="CHEBI:57287"/>
        <dbReference type="ChEBI" id="CHEBI:58342"/>
        <dbReference type="EC" id="1.2.7.11"/>
    </reaction>
</comment>
<evidence type="ECO:0000256" key="7">
    <source>
        <dbReference type="ARBA" id="ARBA00048893"/>
    </source>
</evidence>
<protein>
    <recommendedName>
        <fullName evidence="4">2-oxoacid oxidoreductase (ferredoxin)</fullName>
        <ecNumber evidence="4">1.2.7.11</ecNumber>
    </recommendedName>
</protein>